<keyword evidence="3" id="KW-1185">Reference proteome</keyword>
<dbReference type="PANTHER" id="PTHR47619">
    <property type="entry name" value="METALLO-HYDROLASE YYCJ-RELATED"/>
    <property type="match status" value="1"/>
</dbReference>
<dbReference type="InterPro" id="IPR036866">
    <property type="entry name" value="RibonucZ/Hydroxyglut_hydro"/>
</dbReference>
<dbReference type="Pfam" id="PF12706">
    <property type="entry name" value="Lactamase_B_2"/>
    <property type="match status" value="1"/>
</dbReference>
<dbReference type="Gene3D" id="3.60.15.10">
    <property type="entry name" value="Ribonuclease Z/Hydroxyacylglutathione hydrolase-like"/>
    <property type="match status" value="1"/>
</dbReference>
<evidence type="ECO:0000313" key="3">
    <source>
        <dbReference type="Proteomes" id="UP000295832"/>
    </source>
</evidence>
<dbReference type="InterPro" id="IPR001279">
    <property type="entry name" value="Metallo-B-lactamas"/>
</dbReference>
<dbReference type="STRING" id="926561.GCA_000379025_02686"/>
<dbReference type="SUPFAM" id="SSF56281">
    <property type="entry name" value="Metallo-hydrolase/oxidoreductase"/>
    <property type="match status" value="1"/>
</dbReference>
<dbReference type="AlphaFoldDB" id="A0A4R8GZH4"/>
<accession>A0A4R8GZH4</accession>
<reference evidence="2 3" key="1">
    <citation type="submission" date="2019-03" db="EMBL/GenBank/DDBJ databases">
        <title>Subsurface microbial communities from deep shales in Ohio and West Virginia, USA.</title>
        <authorList>
            <person name="Wrighton K."/>
        </authorList>
    </citation>
    <scope>NUCLEOTIDE SEQUENCE [LARGE SCALE GENOMIC DNA]</scope>
    <source>
        <strain evidence="2 3">MSL 6dP</strain>
    </source>
</reference>
<evidence type="ECO:0000259" key="1">
    <source>
        <dbReference type="Pfam" id="PF12706"/>
    </source>
</evidence>
<dbReference type="Proteomes" id="UP000295832">
    <property type="component" value="Unassembled WGS sequence"/>
</dbReference>
<comment type="caution">
    <text evidence="2">The sequence shown here is derived from an EMBL/GenBank/DDBJ whole genome shotgun (WGS) entry which is preliminary data.</text>
</comment>
<dbReference type="RefSeq" id="WP_134116080.1">
    <property type="nucleotide sequence ID" value="NZ_SOEG01000008.1"/>
</dbReference>
<evidence type="ECO:0000313" key="2">
    <source>
        <dbReference type="EMBL" id="TDX52161.1"/>
    </source>
</evidence>
<organism evidence="2 3">
    <name type="scientific">Orenia marismortui</name>
    <dbReference type="NCBI Taxonomy" id="46469"/>
    <lineage>
        <taxon>Bacteria</taxon>
        <taxon>Bacillati</taxon>
        <taxon>Bacillota</taxon>
        <taxon>Clostridia</taxon>
        <taxon>Halanaerobiales</taxon>
        <taxon>Halobacteroidaceae</taxon>
        <taxon>Orenia</taxon>
    </lineage>
</organism>
<name>A0A4R8GZH4_9FIRM</name>
<dbReference type="EMBL" id="SOEG01000008">
    <property type="protein sequence ID" value="TDX52161.1"/>
    <property type="molecule type" value="Genomic_DNA"/>
</dbReference>
<feature type="domain" description="Metallo-beta-lactamase" evidence="1">
    <location>
        <begin position="44"/>
        <end position="150"/>
    </location>
</feature>
<proteinExistence type="predicted"/>
<gene>
    <name evidence="2" type="ORF">C7959_10883</name>
</gene>
<protein>
    <submittedName>
        <fullName evidence="2">Phosphoribosyl 1,2-cyclic phosphodiesterase</fullName>
    </submittedName>
</protein>
<sequence length="242" mass="27553">MIDITTIASGSKGNCYLVDDGKTPLLLECGISIKEIRKGTEFRLGEVEGCLITHEHQDHIKSAVDVAGCGIDCYMSKGTFDNYGFGSHRFNIVELQHVSGKQKIYKPFKIKTWTVKPFEAQHDVEEHLGYLLANQAGEKLLFATDTFYLKYKFQGLTHIMIECNYALDILNENIRSGRVPAVQKKRLLKSHFSLENVKGFLRANDLSKVEEIHLLHLSDRNSDEERFKREIQELTGKVVYIA</sequence>
<dbReference type="PANTHER" id="PTHR47619:SF1">
    <property type="entry name" value="EXODEOXYRIBONUCLEASE WALJ"/>
    <property type="match status" value="1"/>
</dbReference>
<dbReference type="InterPro" id="IPR052533">
    <property type="entry name" value="WalJ/YycJ-like"/>
</dbReference>